<evidence type="ECO:0000313" key="2">
    <source>
        <dbReference type="EMBL" id="KIW21500.1"/>
    </source>
</evidence>
<dbReference type="OrthoDB" id="2548233at2759"/>
<dbReference type="Gene3D" id="3.30.559.30">
    <property type="entry name" value="Nonribosomal peptide synthetase, condensation domain"/>
    <property type="match status" value="1"/>
</dbReference>
<dbReference type="STRING" id="91928.A0A0D2BSX8"/>
<sequence>MAWTESSPGPPAGHFKRPLNLAEKGLISVIEAFRPSPRELIRINAFADFTIASPSGLHVTRDDVISAFRTAWKALRLLKSPDIATTVEDAYKVYQVPSAVEVDAWLERTFIASASTSTTPETAVQSAVREMQQRLELLPVCQLISRPLDDDDTTGTTLFKGTVILFISHWRTEASGAFKILDHLFSFVADLLASPPGGKELSTTAARLSSYRPGDECSLLTPAIEDILMPGEEDVKTTPEAKARVAAHFDKYYSSLPSVDFPMSPSSHHGEGDGESTALAPFGSVKEIRHVYSVSALDKLYASCKSYGISITAAVHSAYIGAMYTAGSSRATKNRQPGDENDSAKRGRDECDQRLKRNYACLMPAEVRTRLPKSSPYRDQGCWSSAMMLMLVVPSAQEQDFVARARDLKSQYRLADQKEWMYADARETSEQVSMLGSRTPPDGQSVSMGYFTGVGVLDRETIKSTRYGGGEDDGSQQQIEVSISDVDFFADPLSPGIVLRVWTFRSRLNIHVVWNSAYHDNEQIREVMRSVDETLTKEMGVDMLNERVVVEEKEF</sequence>
<protein>
    <recommendedName>
        <fullName evidence="4">Condensation domain-containing protein</fullName>
    </recommendedName>
</protein>
<dbReference type="Proteomes" id="UP000053328">
    <property type="component" value="Unassembled WGS sequence"/>
</dbReference>
<proteinExistence type="predicted"/>
<dbReference type="GeneID" id="27329163"/>
<dbReference type="RefSeq" id="XP_016241716.1">
    <property type="nucleotide sequence ID" value="XM_016376440.1"/>
</dbReference>
<gene>
    <name evidence="2" type="ORF">PV08_02080</name>
</gene>
<name>A0A0D2BSX8_9EURO</name>
<feature type="region of interest" description="Disordered" evidence="1">
    <location>
        <begin position="329"/>
        <end position="350"/>
    </location>
</feature>
<keyword evidence="3" id="KW-1185">Reference proteome</keyword>
<accession>A0A0D2BSX8</accession>
<dbReference type="PANTHER" id="PTHR42034">
    <property type="entry name" value="CHROMOSOME 7, WHOLE GENOME SHOTGUN SEQUENCE-RELATED"/>
    <property type="match status" value="1"/>
</dbReference>
<reference evidence="2 3" key="1">
    <citation type="submission" date="2015-01" db="EMBL/GenBank/DDBJ databases">
        <title>The Genome Sequence of Exophiala spinifera CBS89968.</title>
        <authorList>
            <consortium name="The Broad Institute Genomics Platform"/>
            <person name="Cuomo C."/>
            <person name="de Hoog S."/>
            <person name="Gorbushina A."/>
            <person name="Stielow B."/>
            <person name="Teixiera M."/>
            <person name="Abouelleil A."/>
            <person name="Chapman S.B."/>
            <person name="Priest M."/>
            <person name="Young S.K."/>
            <person name="Wortman J."/>
            <person name="Nusbaum C."/>
            <person name="Birren B."/>
        </authorList>
    </citation>
    <scope>NUCLEOTIDE SEQUENCE [LARGE SCALE GENOMIC DNA]</scope>
    <source>
        <strain evidence="2 3">CBS 89968</strain>
    </source>
</reference>
<evidence type="ECO:0008006" key="4">
    <source>
        <dbReference type="Google" id="ProtNLM"/>
    </source>
</evidence>
<feature type="compositionally biased region" description="Basic and acidic residues" evidence="1">
    <location>
        <begin position="336"/>
        <end position="350"/>
    </location>
</feature>
<dbReference type="InterPro" id="IPR023213">
    <property type="entry name" value="CAT-like_dom_sf"/>
</dbReference>
<evidence type="ECO:0000256" key="1">
    <source>
        <dbReference type="SAM" id="MobiDB-lite"/>
    </source>
</evidence>
<evidence type="ECO:0000313" key="3">
    <source>
        <dbReference type="Proteomes" id="UP000053328"/>
    </source>
</evidence>
<dbReference type="VEuPathDB" id="FungiDB:PV08_02080"/>
<dbReference type="EMBL" id="KN847492">
    <property type="protein sequence ID" value="KIW21500.1"/>
    <property type="molecule type" value="Genomic_DNA"/>
</dbReference>
<dbReference type="HOGENOM" id="CLU_029138_1_0_1"/>
<dbReference type="Gene3D" id="3.30.559.10">
    <property type="entry name" value="Chloramphenicol acetyltransferase-like domain"/>
    <property type="match status" value="1"/>
</dbReference>
<dbReference type="PANTHER" id="PTHR42034:SF1">
    <property type="entry name" value="CONDENSATION DOMAIN-CONTAINING PROTEIN"/>
    <property type="match status" value="1"/>
</dbReference>
<dbReference type="AlphaFoldDB" id="A0A0D2BSX8"/>
<organism evidence="2 3">
    <name type="scientific">Exophiala spinifera</name>
    <dbReference type="NCBI Taxonomy" id="91928"/>
    <lineage>
        <taxon>Eukaryota</taxon>
        <taxon>Fungi</taxon>
        <taxon>Dikarya</taxon>
        <taxon>Ascomycota</taxon>
        <taxon>Pezizomycotina</taxon>
        <taxon>Eurotiomycetes</taxon>
        <taxon>Chaetothyriomycetidae</taxon>
        <taxon>Chaetothyriales</taxon>
        <taxon>Herpotrichiellaceae</taxon>
        <taxon>Exophiala</taxon>
    </lineage>
</organism>